<keyword evidence="3" id="KW-0677">Repeat</keyword>
<dbReference type="GO" id="GO:0030674">
    <property type="term" value="F:protein-macromolecule adaptor activity"/>
    <property type="evidence" value="ECO:0007669"/>
    <property type="project" value="UniProtKB-ARBA"/>
</dbReference>
<proteinExistence type="predicted"/>
<dbReference type="Gene3D" id="3.30.160.60">
    <property type="entry name" value="Classic Zinc Finger"/>
    <property type="match status" value="9"/>
</dbReference>
<dbReference type="RefSeq" id="XP_030760395.1">
    <property type="nucleotide sequence ID" value="XM_030904535.1"/>
</dbReference>
<dbReference type="GO" id="GO:0008270">
    <property type="term" value="F:zinc ion binding"/>
    <property type="evidence" value="ECO:0007669"/>
    <property type="project" value="UniProtKB-UniRule"/>
</dbReference>
<comment type="subcellular location">
    <subcellularLocation>
        <location evidence="1">Nucleus</location>
    </subcellularLocation>
</comment>
<evidence type="ECO:0000256" key="6">
    <source>
        <dbReference type="ARBA" id="ARBA00023015"/>
    </source>
</evidence>
<reference evidence="15" key="1">
    <citation type="submission" date="2025-08" db="UniProtKB">
        <authorList>
            <consortium name="RefSeq"/>
        </authorList>
    </citation>
    <scope>IDENTIFICATION</scope>
    <source>
        <tissue evidence="15">Gonads</tissue>
    </source>
</reference>
<sequence length="562" mass="65397">MLPVTSFPTICRTCLIHSELYLIDDVNWEGLNLKEVIENWTPLQLKENDMLPKNMCKCCIQHMYTTYHFLFKCKKSENTLQEIIQQEIQNEPNKEILDIKASEMGIGENTYDKTGVLTSDNDIDDKYSVHNDNLSDFNDPEELKSDLCDVSEKNRNTIDSSGPTKTKKAIKHVDVENKVKLRKRAKAQLITYSNLVKSNKRSYVFRKGPPYTCITCDSSFQNYEELRIHKIETKHKKALKFICPYCQRKHDAYSKYLEHIRTHTGEKPNICSTCGKAFNFKTDLKRHMIMHMEVKPYNCRFCSKGFTRRQYLTDHERKHTGEQLICLFCGKGFHSYSTLSYHEKTHKGPPGCVKDPMSKDRLFQCHLCEKVLLTEHTLKSHILLHGPRNFSCDICGKLYVSKNRLQDHIRFSHQENKYSCNICNKEYKQKLGLEVHIQSHYGKNRYDCDTCGKQFSCKGTLYQHKRVHTGDTKYQCKECLHICVNKRHLDNHVRVHTGEKPFACVFCGKSFAQKANMQAHTKIHTGEKNHVCKVCGKAFYDGRGLRKHISVHDKDGKLENSV</sequence>
<evidence type="ECO:0000256" key="2">
    <source>
        <dbReference type="ARBA" id="ARBA00022723"/>
    </source>
</evidence>
<dbReference type="SUPFAM" id="SSF57716">
    <property type="entry name" value="Glucocorticoid receptor-like (DNA-binding domain)"/>
    <property type="match status" value="1"/>
</dbReference>
<keyword evidence="4 10" id="KW-0863">Zinc-finger</keyword>
<evidence type="ECO:0000256" key="9">
    <source>
        <dbReference type="ARBA" id="ARBA00023242"/>
    </source>
</evidence>
<name>A0A6J2YBU4_SITOR</name>
<evidence type="ECO:0000259" key="12">
    <source>
        <dbReference type="PROSITE" id="PS50157"/>
    </source>
</evidence>
<dbReference type="Proteomes" id="UP000504635">
    <property type="component" value="Unplaced"/>
</dbReference>
<dbReference type="InterPro" id="IPR013087">
    <property type="entry name" value="Znf_C2H2_type"/>
</dbReference>
<feature type="domain" description="C2H2-type" evidence="12">
    <location>
        <begin position="530"/>
        <end position="557"/>
    </location>
</feature>
<dbReference type="FunFam" id="3.30.160.60:FF:000646">
    <property type="entry name" value="Myeloid zinc finger 1"/>
    <property type="match status" value="1"/>
</dbReference>
<dbReference type="GeneID" id="115885584"/>
<keyword evidence="2 11" id="KW-0479">Metal-binding</keyword>
<dbReference type="PROSITE" id="PS51915">
    <property type="entry name" value="ZAD"/>
    <property type="match status" value="1"/>
</dbReference>
<dbReference type="GO" id="GO:0003677">
    <property type="term" value="F:DNA binding"/>
    <property type="evidence" value="ECO:0007669"/>
    <property type="project" value="UniProtKB-KW"/>
</dbReference>
<dbReference type="GO" id="GO:0000981">
    <property type="term" value="F:DNA-binding transcription factor activity, RNA polymerase II-specific"/>
    <property type="evidence" value="ECO:0007669"/>
    <property type="project" value="TreeGrafter"/>
</dbReference>
<dbReference type="FunFam" id="3.30.160.60:FF:000688">
    <property type="entry name" value="zinc finger protein 197 isoform X1"/>
    <property type="match status" value="1"/>
</dbReference>
<keyword evidence="6" id="KW-0805">Transcription regulation</keyword>
<feature type="domain" description="C2H2-type" evidence="12">
    <location>
        <begin position="502"/>
        <end position="529"/>
    </location>
</feature>
<dbReference type="Pfam" id="PF00096">
    <property type="entry name" value="zf-C2H2"/>
    <property type="match status" value="5"/>
</dbReference>
<feature type="domain" description="C2H2-type" evidence="12">
    <location>
        <begin position="324"/>
        <end position="351"/>
    </location>
</feature>
<gene>
    <name evidence="15" type="primary">LOC115885584</name>
</gene>
<dbReference type="OrthoDB" id="7295497at2759"/>
<feature type="domain" description="C2H2-type" evidence="12">
    <location>
        <begin position="446"/>
        <end position="473"/>
    </location>
</feature>
<dbReference type="SMART" id="SM00355">
    <property type="entry name" value="ZnF_C2H2"/>
    <property type="match status" value="12"/>
</dbReference>
<evidence type="ECO:0000313" key="14">
    <source>
        <dbReference type="Proteomes" id="UP000504635"/>
    </source>
</evidence>
<dbReference type="FunFam" id="3.30.160.60:FF:000502">
    <property type="entry name" value="Zinc finger protein 710"/>
    <property type="match status" value="1"/>
</dbReference>
<dbReference type="InterPro" id="IPR012934">
    <property type="entry name" value="Znf_AD"/>
</dbReference>
<dbReference type="SUPFAM" id="SSF57667">
    <property type="entry name" value="beta-beta-alpha zinc fingers"/>
    <property type="match status" value="6"/>
</dbReference>
<keyword evidence="5 11" id="KW-0862">Zinc</keyword>
<evidence type="ECO:0000256" key="7">
    <source>
        <dbReference type="ARBA" id="ARBA00023125"/>
    </source>
</evidence>
<evidence type="ECO:0000256" key="3">
    <source>
        <dbReference type="ARBA" id="ARBA00022737"/>
    </source>
</evidence>
<feature type="domain" description="ZAD" evidence="13">
    <location>
        <begin position="9"/>
        <end position="83"/>
    </location>
</feature>
<keyword evidence="9" id="KW-0539">Nucleus</keyword>
<feature type="binding site" evidence="11">
    <location>
        <position position="14"/>
    </location>
    <ligand>
        <name>Zn(2+)</name>
        <dbReference type="ChEBI" id="CHEBI:29105"/>
    </ligand>
</feature>
<feature type="domain" description="C2H2-type" evidence="12">
    <location>
        <begin position="269"/>
        <end position="296"/>
    </location>
</feature>
<dbReference type="InParanoid" id="A0A6J2YBU4"/>
<protein>
    <submittedName>
        <fullName evidence="15">Zinc finger protein OZF-like</fullName>
    </submittedName>
</protein>
<dbReference type="AlphaFoldDB" id="A0A6J2YBU4"/>
<feature type="binding site" evidence="11">
    <location>
        <position position="59"/>
    </location>
    <ligand>
        <name>Zn(2+)</name>
        <dbReference type="ChEBI" id="CHEBI:29105"/>
    </ligand>
</feature>
<dbReference type="SMART" id="SM00868">
    <property type="entry name" value="zf-AD"/>
    <property type="match status" value="1"/>
</dbReference>
<feature type="domain" description="C2H2-type" evidence="12">
    <location>
        <begin position="418"/>
        <end position="445"/>
    </location>
</feature>
<evidence type="ECO:0000256" key="10">
    <source>
        <dbReference type="PROSITE-ProRule" id="PRU00042"/>
    </source>
</evidence>
<feature type="binding site" evidence="11">
    <location>
        <position position="56"/>
    </location>
    <ligand>
        <name>Zn(2+)</name>
        <dbReference type="ChEBI" id="CHEBI:29105"/>
    </ligand>
</feature>
<dbReference type="PANTHER" id="PTHR24394">
    <property type="entry name" value="ZINC FINGER PROTEIN"/>
    <property type="match status" value="1"/>
</dbReference>
<dbReference type="PROSITE" id="PS00028">
    <property type="entry name" value="ZINC_FINGER_C2H2_1"/>
    <property type="match status" value="9"/>
</dbReference>
<evidence type="ECO:0000256" key="1">
    <source>
        <dbReference type="ARBA" id="ARBA00004123"/>
    </source>
</evidence>
<dbReference type="PROSITE" id="PS50157">
    <property type="entry name" value="ZINC_FINGER_C2H2_2"/>
    <property type="match status" value="10"/>
</dbReference>
<feature type="binding site" evidence="11">
    <location>
        <position position="11"/>
    </location>
    <ligand>
        <name>Zn(2+)</name>
        <dbReference type="ChEBI" id="CHEBI:29105"/>
    </ligand>
</feature>
<evidence type="ECO:0000256" key="11">
    <source>
        <dbReference type="PROSITE-ProRule" id="PRU01263"/>
    </source>
</evidence>
<dbReference type="FunFam" id="3.30.160.60:FF:002343">
    <property type="entry name" value="Zinc finger protein 33A"/>
    <property type="match status" value="2"/>
</dbReference>
<keyword evidence="14" id="KW-1185">Reference proteome</keyword>
<dbReference type="PANTHER" id="PTHR24394:SF29">
    <property type="entry name" value="MYONEURIN"/>
    <property type="match status" value="1"/>
</dbReference>
<accession>A0A6J2YBU4</accession>
<evidence type="ECO:0000259" key="13">
    <source>
        <dbReference type="PROSITE" id="PS51915"/>
    </source>
</evidence>
<dbReference type="Pfam" id="PF07776">
    <property type="entry name" value="zf-AD"/>
    <property type="match status" value="1"/>
</dbReference>
<keyword evidence="7" id="KW-0238">DNA-binding</keyword>
<dbReference type="Gene3D" id="3.40.1800.20">
    <property type="match status" value="1"/>
</dbReference>
<keyword evidence="8" id="KW-0804">Transcription</keyword>
<organism evidence="14 15">
    <name type="scientific">Sitophilus oryzae</name>
    <name type="common">Rice weevil</name>
    <name type="synonym">Curculio oryzae</name>
    <dbReference type="NCBI Taxonomy" id="7048"/>
    <lineage>
        <taxon>Eukaryota</taxon>
        <taxon>Metazoa</taxon>
        <taxon>Ecdysozoa</taxon>
        <taxon>Arthropoda</taxon>
        <taxon>Hexapoda</taxon>
        <taxon>Insecta</taxon>
        <taxon>Pterygota</taxon>
        <taxon>Neoptera</taxon>
        <taxon>Endopterygota</taxon>
        <taxon>Coleoptera</taxon>
        <taxon>Polyphaga</taxon>
        <taxon>Cucujiformia</taxon>
        <taxon>Curculionidae</taxon>
        <taxon>Dryophthorinae</taxon>
        <taxon>Sitophilus</taxon>
    </lineage>
</organism>
<feature type="domain" description="C2H2-type" evidence="12">
    <location>
        <begin position="390"/>
        <end position="418"/>
    </location>
</feature>
<feature type="domain" description="C2H2-type" evidence="12">
    <location>
        <begin position="241"/>
        <end position="268"/>
    </location>
</feature>
<dbReference type="KEGG" id="soy:115885584"/>
<evidence type="ECO:0000256" key="4">
    <source>
        <dbReference type="ARBA" id="ARBA00022771"/>
    </source>
</evidence>
<dbReference type="GO" id="GO:0005634">
    <property type="term" value="C:nucleus"/>
    <property type="evidence" value="ECO:0007669"/>
    <property type="project" value="UniProtKB-SubCell"/>
</dbReference>
<evidence type="ECO:0000256" key="8">
    <source>
        <dbReference type="ARBA" id="ARBA00023163"/>
    </source>
</evidence>
<feature type="domain" description="C2H2-type" evidence="12">
    <location>
        <begin position="474"/>
        <end position="501"/>
    </location>
</feature>
<evidence type="ECO:0000256" key="5">
    <source>
        <dbReference type="ARBA" id="ARBA00022833"/>
    </source>
</evidence>
<dbReference type="InterPro" id="IPR036236">
    <property type="entry name" value="Znf_C2H2_sf"/>
</dbReference>
<evidence type="ECO:0000313" key="15">
    <source>
        <dbReference type="RefSeq" id="XP_030760395.1"/>
    </source>
</evidence>
<feature type="domain" description="C2H2-type" evidence="12">
    <location>
        <begin position="297"/>
        <end position="324"/>
    </location>
</feature>